<organism evidence="5 6">
    <name type="scientific">Ranitomeya imitator</name>
    <name type="common">mimic poison frog</name>
    <dbReference type="NCBI Taxonomy" id="111125"/>
    <lineage>
        <taxon>Eukaryota</taxon>
        <taxon>Metazoa</taxon>
        <taxon>Chordata</taxon>
        <taxon>Craniata</taxon>
        <taxon>Vertebrata</taxon>
        <taxon>Euteleostomi</taxon>
        <taxon>Amphibia</taxon>
        <taxon>Batrachia</taxon>
        <taxon>Anura</taxon>
        <taxon>Neobatrachia</taxon>
        <taxon>Hyloidea</taxon>
        <taxon>Dendrobatidae</taxon>
        <taxon>Dendrobatinae</taxon>
        <taxon>Ranitomeya</taxon>
    </lineage>
</organism>
<dbReference type="InterPro" id="IPR052324">
    <property type="entry name" value="NFATC2-Int_DNA_Repair"/>
</dbReference>
<proteinExistence type="predicted"/>
<dbReference type="PANTHER" id="PTHR47187:SF1">
    <property type="entry name" value="NFATC2-INTERACTING PROTEIN"/>
    <property type="match status" value="1"/>
</dbReference>
<dbReference type="CDD" id="cd17078">
    <property type="entry name" value="Ubl_SLD1_NFATC2ip"/>
    <property type="match status" value="1"/>
</dbReference>
<reference evidence="5" key="1">
    <citation type="submission" date="2023-07" db="EMBL/GenBank/DDBJ databases">
        <authorList>
            <person name="Stuckert A."/>
        </authorList>
    </citation>
    <scope>NUCLEOTIDE SEQUENCE</scope>
</reference>
<evidence type="ECO:0000259" key="4">
    <source>
        <dbReference type="SMART" id="SM00213"/>
    </source>
</evidence>
<feature type="compositionally biased region" description="Basic and acidic residues" evidence="3">
    <location>
        <begin position="117"/>
        <end position="126"/>
    </location>
</feature>
<dbReference type="EMBL" id="CAUEEQ010027623">
    <property type="protein sequence ID" value="CAJ0948033.1"/>
    <property type="molecule type" value="Genomic_DNA"/>
</dbReference>
<evidence type="ECO:0000313" key="6">
    <source>
        <dbReference type="Proteomes" id="UP001176940"/>
    </source>
</evidence>
<dbReference type="Proteomes" id="UP001176940">
    <property type="component" value="Unassembled WGS sequence"/>
</dbReference>
<dbReference type="InterPro" id="IPR000626">
    <property type="entry name" value="Ubiquitin-like_dom"/>
</dbReference>
<evidence type="ECO:0000313" key="5">
    <source>
        <dbReference type="EMBL" id="CAJ0948033.1"/>
    </source>
</evidence>
<dbReference type="SUPFAM" id="SSF54236">
    <property type="entry name" value="Ubiquitin-like"/>
    <property type="match status" value="1"/>
</dbReference>
<keyword evidence="2" id="KW-0539">Nucleus</keyword>
<evidence type="ECO:0000256" key="3">
    <source>
        <dbReference type="SAM" id="MobiDB-lite"/>
    </source>
</evidence>
<name>A0ABN9LS14_9NEOB</name>
<gene>
    <name evidence="5" type="ORF">RIMI_LOCUS11930646</name>
</gene>
<sequence>MADICTGKVLEQLKTQRDDDSHSSDSDVAIIVPRRAKRRRILQGNVPITATVYSNKVNSSLTLIPDNLNTLAHMEKELQKKQGCEDLESEVPVEPPLVHPAIPTYDLYDPEDEQEDDKTTPCDRVRNSSPSPPPTPKTPVRKRKKGMDKKIRKMEERLQDLGTVLSPLRSSDNDVIMLGSSPPPELIIKVRRRGKIFRINIQPTDTLERLVESVASRLEVAASQILLLRGDEELDIKETPQSLNLTVADIIDCVVHSSSRDPGSDGQSDEICLKVQGKDKQSHLSVTIGMDAGAFNNYLLLCGSVSSSDYVTAPSNLSVTARGRCRRSRSEEQLPKLGILTKVRHPEIQHCCVGGLGCK</sequence>
<dbReference type="SMART" id="SM00213">
    <property type="entry name" value="UBQ"/>
    <property type="match status" value="1"/>
</dbReference>
<feature type="compositionally biased region" description="Basic residues" evidence="3">
    <location>
        <begin position="139"/>
        <end position="148"/>
    </location>
</feature>
<evidence type="ECO:0000256" key="1">
    <source>
        <dbReference type="ARBA" id="ARBA00004123"/>
    </source>
</evidence>
<feature type="region of interest" description="Disordered" evidence="3">
    <location>
        <begin position="82"/>
        <end position="148"/>
    </location>
</feature>
<dbReference type="InterPro" id="IPR029071">
    <property type="entry name" value="Ubiquitin-like_domsf"/>
</dbReference>
<protein>
    <recommendedName>
        <fullName evidence="4">Ubiquitin-like domain-containing protein</fullName>
    </recommendedName>
</protein>
<comment type="subcellular location">
    <subcellularLocation>
        <location evidence="1">Nucleus</location>
    </subcellularLocation>
</comment>
<evidence type="ECO:0000256" key="2">
    <source>
        <dbReference type="ARBA" id="ARBA00023242"/>
    </source>
</evidence>
<dbReference type="Gene3D" id="3.10.20.90">
    <property type="entry name" value="Phosphatidylinositol 3-kinase Catalytic Subunit, Chain A, domain 1"/>
    <property type="match status" value="1"/>
</dbReference>
<keyword evidence="6" id="KW-1185">Reference proteome</keyword>
<accession>A0ABN9LS14</accession>
<comment type="caution">
    <text evidence="5">The sequence shown here is derived from an EMBL/GenBank/DDBJ whole genome shotgun (WGS) entry which is preliminary data.</text>
</comment>
<dbReference type="PANTHER" id="PTHR47187">
    <property type="entry name" value="NFATC2-INTERACTING PROTEIN"/>
    <property type="match status" value="1"/>
</dbReference>
<feature type="domain" description="Ubiquitin-like" evidence="4">
    <location>
        <begin position="186"/>
        <end position="256"/>
    </location>
</feature>